<comment type="caution">
    <text evidence="10">The sequence shown here is derived from an EMBL/GenBank/DDBJ whole genome shotgun (WGS) entry which is preliminary data.</text>
</comment>
<dbReference type="Gene3D" id="3.40.640.10">
    <property type="entry name" value="Type I PLP-dependent aspartate aminotransferase-like (Major domain)"/>
    <property type="match status" value="1"/>
</dbReference>
<dbReference type="PIRSF" id="PIRSF005572">
    <property type="entry name" value="NifS"/>
    <property type="match status" value="1"/>
</dbReference>
<dbReference type="InterPro" id="IPR015424">
    <property type="entry name" value="PyrdxlP-dep_Trfase"/>
</dbReference>
<dbReference type="GO" id="GO:0051536">
    <property type="term" value="F:iron-sulfur cluster binding"/>
    <property type="evidence" value="ECO:0007669"/>
    <property type="project" value="UniProtKB-KW"/>
</dbReference>
<dbReference type="SUPFAM" id="SSF53383">
    <property type="entry name" value="PLP-dependent transferases"/>
    <property type="match status" value="1"/>
</dbReference>
<evidence type="ECO:0000256" key="7">
    <source>
        <dbReference type="ARBA" id="ARBA00023014"/>
    </source>
</evidence>
<evidence type="ECO:0000259" key="9">
    <source>
        <dbReference type="Pfam" id="PF00266"/>
    </source>
</evidence>
<comment type="similarity">
    <text evidence="2">Belongs to the class-V pyridoxal-phosphate-dependent aminotransferase family. NifS/IscS subfamily.</text>
</comment>
<dbReference type="Proteomes" id="UP000178149">
    <property type="component" value="Unassembled WGS sequence"/>
</dbReference>
<dbReference type="PANTHER" id="PTHR11601:SF34">
    <property type="entry name" value="CYSTEINE DESULFURASE"/>
    <property type="match status" value="1"/>
</dbReference>
<keyword evidence="4" id="KW-0479">Metal-binding</keyword>
<sequence length="398" mass="43822">MIYLDHAATTPLDKEVARVMADFAVKKFGNPSSLYKLGRAAAGVVHESRVSVAKILNCSPEEIIFTAGGTESDNMAIFGIANQFLATAKNYHLITTNIEHAAVLNSFKALEKKGFAVTYLPVDKYGLIADREVMKALRPNTLLVSIMYANNEIGAIEPIAKIAHIVKNYRHIQRVDTISKEPRFPVFHTDGCQAAGYLELNVENLGVDLMTLNGSKIYGPKQTGILYKNKNIKLEPLLYGGEQEFGLRPGTENVSGIVGFAKSLELVSQSKNKETPRLTKLRDYFIMELLKIPNTALNGHPTLRLPNNINVSFLGIEGESIMLKLDRENIYVSTGSACHSLSLEPSHVILALGQSAEYAHGSIRFTMGKSTTKKELDQVLKILPKIVNELRKMSALGH</sequence>
<keyword evidence="6" id="KW-0408">Iron</keyword>
<feature type="domain" description="Aminotransferase class V" evidence="9">
    <location>
        <begin position="2"/>
        <end position="379"/>
    </location>
</feature>
<dbReference type="Gene3D" id="1.10.260.50">
    <property type="match status" value="1"/>
</dbReference>
<dbReference type="InterPro" id="IPR000192">
    <property type="entry name" value="Aminotrans_V_dom"/>
</dbReference>
<reference evidence="10 11" key="1">
    <citation type="journal article" date="2016" name="Nat. Commun.">
        <title>Thousands of microbial genomes shed light on interconnected biogeochemical processes in an aquifer system.</title>
        <authorList>
            <person name="Anantharaman K."/>
            <person name="Brown C.T."/>
            <person name="Hug L.A."/>
            <person name="Sharon I."/>
            <person name="Castelle C.J."/>
            <person name="Probst A.J."/>
            <person name="Thomas B.C."/>
            <person name="Singh A."/>
            <person name="Wilkins M.J."/>
            <person name="Karaoz U."/>
            <person name="Brodie E.L."/>
            <person name="Williams K.H."/>
            <person name="Hubbard S.S."/>
            <person name="Banfield J.F."/>
        </authorList>
    </citation>
    <scope>NUCLEOTIDE SEQUENCE [LARGE SCALE GENOMIC DNA]</scope>
</reference>
<dbReference type="InterPro" id="IPR015422">
    <property type="entry name" value="PyrdxlP-dep_Trfase_small"/>
</dbReference>
<dbReference type="AlphaFoldDB" id="A0A1F6GCH1"/>
<keyword evidence="3" id="KW-0808">Transferase</keyword>
<dbReference type="EMBL" id="MFMV01000026">
    <property type="protein sequence ID" value="OGG95813.1"/>
    <property type="molecule type" value="Genomic_DNA"/>
</dbReference>
<evidence type="ECO:0000256" key="8">
    <source>
        <dbReference type="ARBA" id="ARBA00050776"/>
    </source>
</evidence>
<organism evidence="10 11">
    <name type="scientific">Candidatus Kuenenbacteria bacterium RBG_16_41_7</name>
    <dbReference type="NCBI Taxonomy" id="1798560"/>
    <lineage>
        <taxon>Bacteria</taxon>
        <taxon>Candidatus Kueneniibacteriota</taxon>
    </lineage>
</organism>
<evidence type="ECO:0000313" key="10">
    <source>
        <dbReference type="EMBL" id="OGG95813.1"/>
    </source>
</evidence>
<dbReference type="InterPro" id="IPR016454">
    <property type="entry name" value="Cysteine_dSase"/>
</dbReference>
<proteinExistence type="inferred from homology"/>
<name>A0A1F6GCH1_9BACT</name>
<dbReference type="NCBIfam" id="NF002806">
    <property type="entry name" value="PRK02948.1"/>
    <property type="match status" value="1"/>
</dbReference>
<evidence type="ECO:0000313" key="11">
    <source>
        <dbReference type="Proteomes" id="UP000178149"/>
    </source>
</evidence>
<accession>A0A1F6GCH1</accession>
<dbReference type="GO" id="GO:0046872">
    <property type="term" value="F:metal ion binding"/>
    <property type="evidence" value="ECO:0007669"/>
    <property type="project" value="UniProtKB-KW"/>
</dbReference>
<dbReference type="GO" id="GO:0031071">
    <property type="term" value="F:cysteine desulfurase activity"/>
    <property type="evidence" value="ECO:0007669"/>
    <property type="project" value="UniProtKB-EC"/>
</dbReference>
<protein>
    <recommendedName>
        <fullName evidence="9">Aminotransferase class V domain-containing protein</fullName>
    </recommendedName>
</protein>
<evidence type="ECO:0000256" key="6">
    <source>
        <dbReference type="ARBA" id="ARBA00023004"/>
    </source>
</evidence>
<keyword evidence="5" id="KW-0663">Pyridoxal phosphate</keyword>
<dbReference type="Pfam" id="PF00266">
    <property type="entry name" value="Aminotran_5"/>
    <property type="match status" value="1"/>
</dbReference>
<comment type="cofactor">
    <cofactor evidence="1">
        <name>pyridoxal 5'-phosphate</name>
        <dbReference type="ChEBI" id="CHEBI:597326"/>
    </cofactor>
</comment>
<evidence type="ECO:0000256" key="5">
    <source>
        <dbReference type="ARBA" id="ARBA00022898"/>
    </source>
</evidence>
<evidence type="ECO:0000256" key="2">
    <source>
        <dbReference type="ARBA" id="ARBA00006490"/>
    </source>
</evidence>
<evidence type="ECO:0000256" key="4">
    <source>
        <dbReference type="ARBA" id="ARBA00022723"/>
    </source>
</evidence>
<dbReference type="Gene3D" id="3.90.1150.10">
    <property type="entry name" value="Aspartate Aminotransferase, domain 1"/>
    <property type="match status" value="1"/>
</dbReference>
<comment type="catalytic activity">
    <reaction evidence="8">
        <text>(sulfur carrier)-H + L-cysteine = (sulfur carrier)-SH + L-alanine</text>
        <dbReference type="Rhea" id="RHEA:43892"/>
        <dbReference type="Rhea" id="RHEA-COMP:14737"/>
        <dbReference type="Rhea" id="RHEA-COMP:14739"/>
        <dbReference type="ChEBI" id="CHEBI:29917"/>
        <dbReference type="ChEBI" id="CHEBI:35235"/>
        <dbReference type="ChEBI" id="CHEBI:57972"/>
        <dbReference type="ChEBI" id="CHEBI:64428"/>
        <dbReference type="EC" id="2.8.1.7"/>
    </reaction>
</comment>
<keyword evidence="7" id="KW-0411">Iron-sulfur</keyword>
<dbReference type="PANTHER" id="PTHR11601">
    <property type="entry name" value="CYSTEINE DESULFURYLASE FAMILY MEMBER"/>
    <property type="match status" value="1"/>
</dbReference>
<gene>
    <name evidence="10" type="ORF">A2V95_03080</name>
</gene>
<evidence type="ECO:0000256" key="1">
    <source>
        <dbReference type="ARBA" id="ARBA00001933"/>
    </source>
</evidence>
<dbReference type="InterPro" id="IPR015421">
    <property type="entry name" value="PyrdxlP-dep_Trfase_major"/>
</dbReference>
<evidence type="ECO:0000256" key="3">
    <source>
        <dbReference type="ARBA" id="ARBA00022679"/>
    </source>
</evidence>